<evidence type="ECO:0000256" key="9">
    <source>
        <dbReference type="ARBA" id="ARBA00023136"/>
    </source>
</evidence>
<keyword evidence="3" id="KW-0813">Transport</keyword>
<dbReference type="InterPro" id="IPR003439">
    <property type="entry name" value="ABC_transporter-like_ATP-bd"/>
</dbReference>
<evidence type="ECO:0000256" key="5">
    <source>
        <dbReference type="ARBA" id="ARBA00022692"/>
    </source>
</evidence>
<dbReference type="InterPro" id="IPR050173">
    <property type="entry name" value="ABC_transporter_C-like"/>
</dbReference>
<dbReference type="Proteomes" id="UP000053095">
    <property type="component" value="Unassembled WGS sequence"/>
</dbReference>
<accession>A0A6V8HBQ2</accession>
<comment type="caution">
    <text evidence="15">The sequence shown here is derived from an EMBL/GenBank/DDBJ whole genome shotgun (WGS) entry which is preliminary data.</text>
</comment>
<feature type="region of interest" description="Disordered" evidence="11">
    <location>
        <begin position="469"/>
        <end position="499"/>
    </location>
</feature>
<comment type="similarity">
    <text evidence="2">Belongs to the ABC transporter superfamily. ABCC family. Conjugate transporter (TC 3.A.1.208) subfamily.</text>
</comment>
<dbReference type="SUPFAM" id="SSF52540">
    <property type="entry name" value="P-loop containing nucleoside triphosphate hydrolases"/>
    <property type="match status" value="2"/>
</dbReference>
<keyword evidence="8 12" id="KW-1133">Transmembrane helix</keyword>
<dbReference type="PANTHER" id="PTHR24223:SF269">
    <property type="entry name" value="ABC MULTIDRUG TRANSPORTER (EUROFUNG)-RELATED"/>
    <property type="match status" value="1"/>
</dbReference>
<dbReference type="Pfam" id="PF00005">
    <property type="entry name" value="ABC_tran"/>
    <property type="match status" value="2"/>
</dbReference>
<evidence type="ECO:0000256" key="6">
    <source>
        <dbReference type="ARBA" id="ARBA00022741"/>
    </source>
</evidence>
<evidence type="ECO:0000256" key="1">
    <source>
        <dbReference type="ARBA" id="ARBA00004651"/>
    </source>
</evidence>
<evidence type="ECO:0000256" key="12">
    <source>
        <dbReference type="SAM" id="Phobius"/>
    </source>
</evidence>
<dbReference type="SMART" id="SM00382">
    <property type="entry name" value="AAA"/>
    <property type="match status" value="2"/>
</dbReference>
<feature type="transmembrane region" description="Helical" evidence="12">
    <location>
        <begin position="195"/>
        <end position="219"/>
    </location>
</feature>
<evidence type="ECO:0000259" key="14">
    <source>
        <dbReference type="PROSITE" id="PS50929"/>
    </source>
</evidence>
<feature type="transmembrane region" description="Helical" evidence="12">
    <location>
        <begin position="669"/>
        <end position="687"/>
    </location>
</feature>
<keyword evidence="16" id="KW-1185">Reference proteome</keyword>
<evidence type="ECO:0000256" key="10">
    <source>
        <dbReference type="ARBA" id="ARBA00023180"/>
    </source>
</evidence>
<evidence type="ECO:0000256" key="2">
    <source>
        <dbReference type="ARBA" id="ARBA00009726"/>
    </source>
</evidence>
<dbReference type="SUPFAM" id="SSF90123">
    <property type="entry name" value="ABC transporter transmembrane region"/>
    <property type="match status" value="2"/>
</dbReference>
<feature type="transmembrane region" description="Helical" evidence="12">
    <location>
        <begin position="565"/>
        <end position="590"/>
    </location>
</feature>
<dbReference type="FunFam" id="3.40.50.300:FF:002145">
    <property type="entry name" value="ABC transporter (MsbA subfamily)"/>
    <property type="match status" value="1"/>
</dbReference>
<feature type="domain" description="ABC transporter" evidence="13">
    <location>
        <begin position="278"/>
        <end position="487"/>
    </location>
</feature>
<proteinExistence type="inferred from homology"/>
<feature type="transmembrane region" description="Helical" evidence="12">
    <location>
        <begin position="66"/>
        <end position="87"/>
    </location>
</feature>
<dbReference type="GO" id="GO:0140359">
    <property type="term" value="F:ABC-type transporter activity"/>
    <property type="evidence" value="ECO:0007669"/>
    <property type="project" value="InterPro"/>
</dbReference>
<dbReference type="InterPro" id="IPR003593">
    <property type="entry name" value="AAA+_ATPase"/>
</dbReference>
<evidence type="ECO:0000313" key="16">
    <source>
        <dbReference type="Proteomes" id="UP000053095"/>
    </source>
</evidence>
<dbReference type="InterPro" id="IPR036640">
    <property type="entry name" value="ABC1_TM_sf"/>
</dbReference>
<feature type="transmembrane region" description="Helical" evidence="12">
    <location>
        <begin position="516"/>
        <end position="545"/>
    </location>
</feature>
<protein>
    <submittedName>
        <fullName evidence="15">Vacuolar glutathione S-conjugate transporter</fullName>
    </submittedName>
</protein>
<dbReference type="InterPro" id="IPR027417">
    <property type="entry name" value="P-loop_NTPase"/>
</dbReference>
<feature type="transmembrane region" description="Helical" evidence="12">
    <location>
        <begin position="642"/>
        <end position="663"/>
    </location>
</feature>
<dbReference type="PANTHER" id="PTHR24223">
    <property type="entry name" value="ATP-BINDING CASSETTE SUB-FAMILY C"/>
    <property type="match status" value="1"/>
</dbReference>
<dbReference type="EMBL" id="DF933830">
    <property type="protein sequence ID" value="GAM38880.1"/>
    <property type="molecule type" value="Genomic_DNA"/>
</dbReference>
<dbReference type="Pfam" id="PF00664">
    <property type="entry name" value="ABC_membrane"/>
    <property type="match status" value="2"/>
</dbReference>
<comment type="subcellular location">
    <subcellularLocation>
        <location evidence="1">Cell membrane</location>
        <topology evidence="1">Multi-pass membrane protein</topology>
    </subcellularLocation>
</comment>
<dbReference type="Gene3D" id="1.20.1560.10">
    <property type="entry name" value="ABC transporter type 1, transmembrane domain"/>
    <property type="match status" value="2"/>
</dbReference>
<dbReference type="GO" id="GO:0005524">
    <property type="term" value="F:ATP binding"/>
    <property type="evidence" value="ECO:0007669"/>
    <property type="project" value="UniProtKB-KW"/>
</dbReference>
<keyword evidence="4" id="KW-1003">Cell membrane</keyword>
<feature type="domain" description="ABC transmembrane type-1" evidence="14">
    <location>
        <begin position="1"/>
        <end position="214"/>
    </location>
</feature>
<feature type="transmembrane region" description="Helical" evidence="12">
    <location>
        <begin position="751"/>
        <end position="774"/>
    </location>
</feature>
<feature type="domain" description="ABC transmembrane type-1" evidence="14">
    <location>
        <begin position="529"/>
        <end position="809"/>
    </location>
</feature>
<evidence type="ECO:0000256" key="3">
    <source>
        <dbReference type="ARBA" id="ARBA00022448"/>
    </source>
</evidence>
<evidence type="ECO:0000256" key="7">
    <source>
        <dbReference type="ARBA" id="ARBA00022840"/>
    </source>
</evidence>
<gene>
    <name evidence="15" type="ORF">TCE0_034r09968</name>
</gene>
<sequence>MIRGGLVTLVYDATLKLHSSKATDAAAVTHMSTDIDQITQGMTNFDVLWAAPIEVGLAIYILWREIGLACLAPVGIAVGCTLAAFLLGKLSRKAQRVWVNAVQLRTTATVSMLNNIKGIRMSGLSSRFSTNIQDLRVKELAASKSYRHLTVLKNTIGTLPQVMGPVTAFVIYVLVRQNSNSRLDPATAFTSLSLITLLSSPIFLFMFALPPFTASIACYDRIQKYLLSADDETNGSSLGDIKKSDGVPSTNYPDTESNMMELKTKHSMQDEGNDLVILDRASFSFENQGPAVLHDISFSIQKGNLVMLTGAVGSGKSTLLLAILGECFQVGGTLRRSPILRIGYCGQTPWLRNLSVRQIIQGASPFDKDCNRQSRNQSKRRPETATGLARALYAKKHLLLLDDITSGLDATTVQILTQRVFGPDGLCRRHHMSVLLATHDVRLMYFMDSIMALSPEGRIIHRGPPSIVNSGDEVCSSPQSENDSLHKTSEPEQSSNREKDAALADLARKVGDWRLYLYYFNTMGWALTAIFIMVSIAFTFCYNFPTIWLQLWSESESSHPGEHQVMYLVVYAVLGILAIILMSASVWVLIVEMVPRSSIKLHKMLLDTVLSAPFSFFISTDTGVTLNRFSQDMSLIDMQLPFGFLQAVDGVFECIAAAVLIAVSSYWTALSFPVLILILYVLQKFYLSTSRQMRFLDLEAKSPLYSHFLDTLHGLVTIRAFAWHSEFQETNQKLLNDSQKPYYLMFSIQRWLNLVLDLVVTAIAVTIVAIASQVHGLSSAGALGVALSNIVSFSRILTYLIQAWTQMETSIGAISRLKSFTEETSSEHLPEEVIVPKGFWPSRGAIQFSSLTSGYGGKSSLILSILRMTDIHGGTITIDGIDLATLSRESVREKLNVMPQDAMILSGSVRFNIDPSGKKSDEEILSTLAEVGLLDLIESRGGLSSTLDASALSSGQQQLICLTRALINPSRILILDEATSNVDQETETKMVKLIQDRFRGCTVVAVAHRLRTIRDFDVILVLDQGRVLEYGRPDDLLQIPGSRFRELWESQR</sequence>
<organism evidence="15 16">
    <name type="scientific">Talaromyces pinophilus</name>
    <name type="common">Penicillium pinophilum</name>
    <dbReference type="NCBI Taxonomy" id="128442"/>
    <lineage>
        <taxon>Eukaryota</taxon>
        <taxon>Fungi</taxon>
        <taxon>Dikarya</taxon>
        <taxon>Ascomycota</taxon>
        <taxon>Pezizomycotina</taxon>
        <taxon>Eurotiomycetes</taxon>
        <taxon>Eurotiomycetidae</taxon>
        <taxon>Eurotiales</taxon>
        <taxon>Trichocomaceae</taxon>
        <taxon>Talaromyces</taxon>
        <taxon>Talaromyces sect. Talaromyces</taxon>
    </lineage>
</organism>
<feature type="compositionally biased region" description="Basic and acidic residues" evidence="11">
    <location>
        <begin position="483"/>
        <end position="499"/>
    </location>
</feature>
<keyword evidence="5 12" id="KW-0812">Transmembrane</keyword>
<dbReference type="Gene3D" id="3.40.50.300">
    <property type="entry name" value="P-loop containing nucleotide triphosphate hydrolases"/>
    <property type="match status" value="3"/>
</dbReference>
<dbReference type="AlphaFoldDB" id="A0A6V8HBQ2"/>
<name>A0A6V8HBQ2_TALPI</name>
<keyword evidence="6" id="KW-0547">Nucleotide-binding</keyword>
<keyword evidence="10" id="KW-0325">Glycoprotein</keyword>
<dbReference type="PROSITE" id="PS50929">
    <property type="entry name" value="ABC_TM1F"/>
    <property type="match status" value="2"/>
</dbReference>
<feature type="transmembrane region" description="Helical" evidence="12">
    <location>
        <begin position="156"/>
        <end position="175"/>
    </location>
</feature>
<evidence type="ECO:0000256" key="11">
    <source>
        <dbReference type="SAM" id="MobiDB-lite"/>
    </source>
</evidence>
<dbReference type="PROSITE" id="PS50893">
    <property type="entry name" value="ABC_TRANSPORTER_2"/>
    <property type="match status" value="2"/>
</dbReference>
<feature type="region of interest" description="Disordered" evidence="11">
    <location>
        <begin position="366"/>
        <end position="385"/>
    </location>
</feature>
<dbReference type="GO" id="GO:0005886">
    <property type="term" value="C:plasma membrane"/>
    <property type="evidence" value="ECO:0007669"/>
    <property type="project" value="UniProtKB-SubCell"/>
</dbReference>
<dbReference type="InterPro" id="IPR011527">
    <property type="entry name" value="ABC1_TM_dom"/>
</dbReference>
<dbReference type="CDD" id="cd18580">
    <property type="entry name" value="ABC_6TM_ABCC_D2"/>
    <property type="match status" value="1"/>
</dbReference>
<keyword evidence="9 12" id="KW-0472">Membrane</keyword>
<evidence type="ECO:0000313" key="15">
    <source>
        <dbReference type="EMBL" id="GAM38880.1"/>
    </source>
</evidence>
<evidence type="ECO:0000256" key="4">
    <source>
        <dbReference type="ARBA" id="ARBA00022475"/>
    </source>
</evidence>
<evidence type="ECO:0000259" key="13">
    <source>
        <dbReference type="PROSITE" id="PS50893"/>
    </source>
</evidence>
<dbReference type="InterPro" id="IPR044726">
    <property type="entry name" value="ABCC_6TM_D2"/>
</dbReference>
<dbReference type="FunFam" id="1.20.1560.10:FF:000066">
    <property type="entry name" value="ABC multidrug transporter (Eurofung)"/>
    <property type="match status" value="1"/>
</dbReference>
<keyword evidence="7" id="KW-0067">ATP-binding</keyword>
<reference evidence="16" key="1">
    <citation type="journal article" date="2015" name="Genome Announc.">
        <title>Draft genome sequence of Talaromyces cellulolyticus strain Y-94, a source of lignocellulosic biomass-degrading enzymes.</title>
        <authorList>
            <person name="Fujii T."/>
            <person name="Koike H."/>
            <person name="Sawayama S."/>
            <person name="Yano S."/>
            <person name="Inoue H."/>
        </authorList>
    </citation>
    <scope>NUCLEOTIDE SEQUENCE [LARGE SCALE GENOMIC DNA]</scope>
    <source>
        <strain evidence="16">Y-94</strain>
    </source>
</reference>
<dbReference type="GO" id="GO:0016887">
    <property type="term" value="F:ATP hydrolysis activity"/>
    <property type="evidence" value="ECO:0007669"/>
    <property type="project" value="InterPro"/>
</dbReference>
<feature type="domain" description="ABC transporter" evidence="13">
    <location>
        <begin position="815"/>
        <end position="1049"/>
    </location>
</feature>
<evidence type="ECO:0000256" key="8">
    <source>
        <dbReference type="ARBA" id="ARBA00022989"/>
    </source>
</evidence>